<name>A0ABZ3CHE6_9STAP</name>
<sequence>MSHYFTGDNTEHEYREIKFNYKDRTYRFRTDRGVFSRDRIDYGSSVLIDAVIHDCDLPEGGVFIDMGAGYGAIGIVLGDTLEAKPIMVEVNSDALVLCRENAEHNGVEAEVVSRTEYGAMELAERPSLYVTNPPFRAGKPVVLEMIEDAHKKLVAEGAFYMVVQKKQGMPSYRKAVEKLFGNSEIVVKDKGYYVLKGVKV</sequence>
<keyword evidence="1 4" id="KW-0489">Methyltransferase</keyword>
<evidence type="ECO:0000259" key="3">
    <source>
        <dbReference type="Pfam" id="PF05175"/>
    </source>
</evidence>
<organism evidence="4 5">
    <name type="scientific">Salinicoccus bachuensis</name>
    <dbReference type="NCBI Taxonomy" id="3136731"/>
    <lineage>
        <taxon>Bacteria</taxon>
        <taxon>Bacillati</taxon>
        <taxon>Bacillota</taxon>
        <taxon>Bacilli</taxon>
        <taxon>Bacillales</taxon>
        <taxon>Staphylococcaceae</taxon>
        <taxon>Salinicoccus</taxon>
    </lineage>
</organism>
<dbReference type="InterPro" id="IPR046977">
    <property type="entry name" value="RsmC/RlmG"/>
</dbReference>
<accession>A0ABZ3CHE6</accession>
<proteinExistence type="predicted"/>
<dbReference type="EMBL" id="CP138333">
    <property type="protein sequence ID" value="WZX29463.1"/>
    <property type="molecule type" value="Genomic_DNA"/>
</dbReference>
<dbReference type="PANTHER" id="PTHR47816:SF4">
    <property type="entry name" value="RIBOSOMAL RNA SMALL SUBUNIT METHYLTRANSFERASE C"/>
    <property type="match status" value="1"/>
</dbReference>
<dbReference type="GO" id="GO:0052916">
    <property type="term" value="F:23S rRNA (guanine(1835)-N(2))-methyltransferase activity"/>
    <property type="evidence" value="ECO:0007669"/>
    <property type="project" value="UniProtKB-EC"/>
</dbReference>
<keyword evidence="5" id="KW-1185">Reference proteome</keyword>
<dbReference type="EC" id="2.1.1.174" evidence="4"/>
<reference evidence="5" key="1">
    <citation type="submission" date="2023-10" db="EMBL/GenBank/DDBJ databases">
        <title>Genome analysis and identification of Salinococcus sp. Bachu38 nov., a PGPR from the rhizosphere of Tamarix.</title>
        <authorList>
            <person name="Liang Z."/>
            <person name="Zhang X."/>
            <person name="Jia J."/>
            <person name="Chen X."/>
            <person name="Wang Y."/>
            <person name="Wang Q."/>
            <person name="Wang R."/>
        </authorList>
    </citation>
    <scope>NUCLEOTIDE SEQUENCE [LARGE SCALE GENOMIC DNA]</scope>
    <source>
        <strain evidence="5">Bachu38</strain>
    </source>
</reference>
<protein>
    <submittedName>
        <fullName evidence="4">Class I SAM-dependent methyltransferase</fullName>
        <ecNumber evidence="4">2.1.1.172</ecNumber>
        <ecNumber evidence="4">2.1.1.174</ecNumber>
    </submittedName>
</protein>
<dbReference type="Proteomes" id="UP001455384">
    <property type="component" value="Chromosome"/>
</dbReference>
<dbReference type="EC" id="2.1.1.172" evidence="4"/>
<dbReference type="Gene3D" id="3.40.50.150">
    <property type="entry name" value="Vaccinia Virus protein VP39"/>
    <property type="match status" value="1"/>
</dbReference>
<evidence type="ECO:0000256" key="1">
    <source>
        <dbReference type="ARBA" id="ARBA00022603"/>
    </source>
</evidence>
<dbReference type="InterPro" id="IPR007848">
    <property type="entry name" value="Small_mtfrase_dom"/>
</dbReference>
<feature type="domain" description="Methyltransferase small" evidence="3">
    <location>
        <begin position="26"/>
        <end position="196"/>
    </location>
</feature>
<evidence type="ECO:0000313" key="5">
    <source>
        <dbReference type="Proteomes" id="UP001455384"/>
    </source>
</evidence>
<dbReference type="Pfam" id="PF05175">
    <property type="entry name" value="MTS"/>
    <property type="match status" value="1"/>
</dbReference>
<dbReference type="RefSeq" id="WP_342388025.1">
    <property type="nucleotide sequence ID" value="NZ_CP138333.2"/>
</dbReference>
<dbReference type="CDD" id="cd02440">
    <property type="entry name" value="AdoMet_MTases"/>
    <property type="match status" value="1"/>
</dbReference>
<dbReference type="SUPFAM" id="SSF53335">
    <property type="entry name" value="S-adenosyl-L-methionine-dependent methyltransferases"/>
    <property type="match status" value="1"/>
</dbReference>
<dbReference type="GO" id="GO:0052914">
    <property type="term" value="F:16S rRNA (guanine(1207)-N(2))-methyltransferase activity"/>
    <property type="evidence" value="ECO:0007669"/>
    <property type="project" value="UniProtKB-EC"/>
</dbReference>
<evidence type="ECO:0000313" key="4">
    <source>
        <dbReference type="EMBL" id="WZX29463.1"/>
    </source>
</evidence>
<keyword evidence="2 4" id="KW-0808">Transferase</keyword>
<dbReference type="InterPro" id="IPR029063">
    <property type="entry name" value="SAM-dependent_MTases_sf"/>
</dbReference>
<dbReference type="PANTHER" id="PTHR47816">
    <property type="entry name" value="RIBOSOMAL RNA SMALL SUBUNIT METHYLTRANSFERASE C"/>
    <property type="match status" value="1"/>
</dbReference>
<evidence type="ECO:0000256" key="2">
    <source>
        <dbReference type="ARBA" id="ARBA00022679"/>
    </source>
</evidence>
<gene>
    <name evidence="4" type="ORF">RQP18_12505</name>
</gene>